<dbReference type="GO" id="GO:0005737">
    <property type="term" value="C:cytoplasm"/>
    <property type="evidence" value="ECO:0007669"/>
    <property type="project" value="UniProtKB-ARBA"/>
</dbReference>
<keyword evidence="10" id="KW-1185">Reference proteome</keyword>
<evidence type="ECO:0000256" key="1">
    <source>
        <dbReference type="ARBA" id="ARBA00009018"/>
    </source>
</evidence>
<evidence type="ECO:0000256" key="8">
    <source>
        <dbReference type="ARBA" id="ARBA00076292"/>
    </source>
</evidence>
<name>A0A371ESK0_MUCPR</name>
<keyword evidence="9" id="KW-0808">Transferase</keyword>
<dbReference type="InterPro" id="IPR001977">
    <property type="entry name" value="Depp_CoAkinase"/>
</dbReference>
<evidence type="ECO:0000256" key="6">
    <source>
        <dbReference type="ARBA" id="ARBA00066359"/>
    </source>
</evidence>
<evidence type="ECO:0000256" key="3">
    <source>
        <dbReference type="ARBA" id="ARBA00022840"/>
    </source>
</evidence>
<protein>
    <recommendedName>
        <fullName evidence="7">Dephospho-CoA kinase</fullName>
        <ecNumber evidence="6">2.7.1.24</ecNumber>
    </recommendedName>
    <alternativeName>
        <fullName evidence="8">Dephosphocoenzyme A kinase</fullName>
    </alternativeName>
</protein>
<evidence type="ECO:0000313" key="9">
    <source>
        <dbReference type="EMBL" id="RDX69035.1"/>
    </source>
</evidence>
<evidence type="ECO:0000313" key="10">
    <source>
        <dbReference type="Proteomes" id="UP000257109"/>
    </source>
</evidence>
<dbReference type="PROSITE" id="PS51219">
    <property type="entry name" value="DPCK"/>
    <property type="match status" value="1"/>
</dbReference>
<dbReference type="GO" id="GO:0015937">
    <property type="term" value="P:coenzyme A biosynthetic process"/>
    <property type="evidence" value="ECO:0007669"/>
    <property type="project" value="InterPro"/>
</dbReference>
<keyword evidence="9" id="KW-0418">Kinase</keyword>
<evidence type="ECO:0000256" key="5">
    <source>
        <dbReference type="ARBA" id="ARBA00060696"/>
    </source>
</evidence>
<proteinExistence type="inferred from homology"/>
<dbReference type="CDD" id="cd02022">
    <property type="entry name" value="DPCK"/>
    <property type="match status" value="1"/>
</dbReference>
<reference evidence="9" key="1">
    <citation type="submission" date="2018-05" db="EMBL/GenBank/DDBJ databases">
        <title>Draft genome of Mucuna pruriens seed.</title>
        <authorList>
            <person name="Nnadi N.E."/>
            <person name="Vos R."/>
            <person name="Hasami M.H."/>
            <person name="Devisetty U.K."/>
            <person name="Aguiy J.C."/>
        </authorList>
    </citation>
    <scope>NUCLEOTIDE SEQUENCE [LARGE SCALE GENOMIC DNA]</scope>
    <source>
        <strain evidence="9">JCA_2017</strain>
    </source>
</reference>
<comment type="caution">
    <text evidence="9">The sequence shown here is derived from an EMBL/GenBank/DDBJ whole genome shotgun (WGS) entry which is preliminary data.</text>
</comment>
<dbReference type="HAMAP" id="MF_00376">
    <property type="entry name" value="Dephospho_CoA_kinase"/>
    <property type="match status" value="1"/>
</dbReference>
<keyword evidence="2" id="KW-0547">Nucleotide-binding</keyword>
<evidence type="ECO:0000256" key="7">
    <source>
        <dbReference type="ARBA" id="ARBA00069592"/>
    </source>
</evidence>
<comment type="similarity">
    <text evidence="1">Belongs to the CoaE family.</text>
</comment>
<dbReference type="PANTHER" id="PTHR10695">
    <property type="entry name" value="DEPHOSPHO-COA KINASE-RELATED"/>
    <property type="match status" value="1"/>
</dbReference>
<dbReference type="NCBIfam" id="TIGR00152">
    <property type="entry name" value="dephospho-CoA kinase"/>
    <property type="match status" value="1"/>
</dbReference>
<dbReference type="PANTHER" id="PTHR10695:SF46">
    <property type="entry name" value="BIFUNCTIONAL COENZYME A SYNTHASE-RELATED"/>
    <property type="match status" value="1"/>
</dbReference>
<sequence>MKNKCATGESNPELPLIEGMRIVGLTGGIASGKSTVSNQFKSHGVPVVDADVVAREVLRKGSGGWKKVVAAFGDEILLDNGEVNRPMLGQIVFSDPDKRQFLNRLLAPYISRGIFWEVLKLWMKGYKVIVLDVPLLFEAKMDRFTKPIVVVWVDPETQIQRLLARDRSFEEDARNRVNAQMPLDVKRGKADIVIDNTGSLDDLNQQFQKVFVEVTRPLTWAEFWLSRQGVFTLLGSVTSDEFYNKQEWWFWTYILYHSIFPPVDFSYHPGARITRHTHHRPKASYGIGCSGHTLISSVESATDTGALCVITADDQGFMLITVLPVIWISGIATNHDGGVTTITTTFWLLHSKFSWSLTVNFVWGSLCSI</sequence>
<feature type="non-terminal residue" evidence="9">
    <location>
        <position position="1"/>
    </location>
</feature>
<accession>A0A371ESK0</accession>
<organism evidence="9 10">
    <name type="scientific">Mucuna pruriens</name>
    <name type="common">Velvet bean</name>
    <name type="synonym">Dolichos pruriens</name>
    <dbReference type="NCBI Taxonomy" id="157652"/>
    <lineage>
        <taxon>Eukaryota</taxon>
        <taxon>Viridiplantae</taxon>
        <taxon>Streptophyta</taxon>
        <taxon>Embryophyta</taxon>
        <taxon>Tracheophyta</taxon>
        <taxon>Spermatophyta</taxon>
        <taxon>Magnoliopsida</taxon>
        <taxon>eudicotyledons</taxon>
        <taxon>Gunneridae</taxon>
        <taxon>Pentapetalae</taxon>
        <taxon>rosids</taxon>
        <taxon>fabids</taxon>
        <taxon>Fabales</taxon>
        <taxon>Fabaceae</taxon>
        <taxon>Papilionoideae</taxon>
        <taxon>50 kb inversion clade</taxon>
        <taxon>NPAAA clade</taxon>
        <taxon>indigoferoid/millettioid clade</taxon>
        <taxon>Phaseoleae</taxon>
        <taxon>Mucuna</taxon>
    </lineage>
</organism>
<gene>
    <name evidence="9" type="primary">COAE</name>
    <name evidence="9" type="ORF">CR513_51910</name>
</gene>
<keyword evidence="3" id="KW-0067">ATP-binding</keyword>
<dbReference type="EMBL" id="QJKJ01012291">
    <property type="protein sequence ID" value="RDX69035.1"/>
    <property type="molecule type" value="Genomic_DNA"/>
</dbReference>
<dbReference type="AlphaFoldDB" id="A0A371ESK0"/>
<dbReference type="Gene3D" id="3.40.50.300">
    <property type="entry name" value="P-loop containing nucleotide triphosphate hydrolases"/>
    <property type="match status" value="1"/>
</dbReference>
<comment type="pathway">
    <text evidence="5">Cofactor biosynthesis; coenzyme A biosynthesis; CoA from (R)-pantothenate: step 5/5.</text>
</comment>
<dbReference type="SUPFAM" id="SSF52540">
    <property type="entry name" value="P-loop containing nucleoside triphosphate hydrolases"/>
    <property type="match status" value="1"/>
</dbReference>
<dbReference type="Pfam" id="PF01121">
    <property type="entry name" value="CoaE"/>
    <property type="match status" value="1"/>
</dbReference>
<dbReference type="OrthoDB" id="247245at2759"/>
<dbReference type="GO" id="GO:0005524">
    <property type="term" value="F:ATP binding"/>
    <property type="evidence" value="ECO:0007669"/>
    <property type="project" value="UniProtKB-KW"/>
</dbReference>
<evidence type="ECO:0000256" key="2">
    <source>
        <dbReference type="ARBA" id="ARBA00022741"/>
    </source>
</evidence>
<dbReference type="STRING" id="157652.A0A371ESK0"/>
<dbReference type="Proteomes" id="UP000257109">
    <property type="component" value="Unassembled WGS sequence"/>
</dbReference>
<comment type="function">
    <text evidence="4">Catalyzes the phosphorylation of the 3'-hydroxyl group of dephosphocoenzyme A to form coenzyme A.</text>
</comment>
<dbReference type="FunFam" id="3.40.50.300:FF:000485">
    <property type="entry name" value="Dephospho-CoA kinase CAB5"/>
    <property type="match status" value="1"/>
</dbReference>
<evidence type="ECO:0000256" key="4">
    <source>
        <dbReference type="ARBA" id="ARBA00055723"/>
    </source>
</evidence>
<dbReference type="EC" id="2.7.1.24" evidence="6"/>
<dbReference type="GO" id="GO:0004140">
    <property type="term" value="F:dephospho-CoA kinase activity"/>
    <property type="evidence" value="ECO:0007669"/>
    <property type="project" value="UniProtKB-EC"/>
</dbReference>
<dbReference type="InterPro" id="IPR027417">
    <property type="entry name" value="P-loop_NTPase"/>
</dbReference>